<proteinExistence type="predicted"/>
<dbReference type="InterPro" id="IPR003660">
    <property type="entry name" value="HAMP_dom"/>
</dbReference>
<comment type="caution">
    <text evidence="4">The sequence shown here is derived from an EMBL/GenBank/DDBJ whole genome shotgun (WGS) entry which is preliminary data.</text>
</comment>
<reference evidence="4 5" key="2">
    <citation type="journal article" date="2021" name="Int. J. Syst. Evol. Microbiol.">
        <title>Roseibium litorale sp. nov., isolated from a tidal flat sediment and proposal for the reclassification of Labrenzia polysiphoniae as Roseibium polysiphoniae comb. nov.</title>
        <authorList>
            <person name="Liu Y."/>
            <person name="Pei T."/>
            <person name="Du J."/>
            <person name="Chao M."/>
            <person name="Deng M.R."/>
            <person name="Zhu H."/>
        </authorList>
    </citation>
    <scope>NUCLEOTIDE SEQUENCE [LARGE SCALE GENOMIC DNA]</scope>
    <source>
        <strain evidence="4 5">4C16A</strain>
    </source>
</reference>
<dbReference type="PROSITE" id="PS50885">
    <property type="entry name" value="HAMP"/>
    <property type="match status" value="1"/>
</dbReference>
<dbReference type="InterPro" id="IPR050697">
    <property type="entry name" value="Adenylyl/Guanylyl_Cyclase_3/4"/>
</dbReference>
<dbReference type="Proteomes" id="UP000632063">
    <property type="component" value="Unassembled WGS sequence"/>
</dbReference>
<evidence type="ECO:0000259" key="3">
    <source>
        <dbReference type="PROSITE" id="PS50885"/>
    </source>
</evidence>
<dbReference type="InterPro" id="IPR029787">
    <property type="entry name" value="Nucleotide_cyclase"/>
</dbReference>
<evidence type="ECO:0000256" key="1">
    <source>
        <dbReference type="SAM" id="Phobius"/>
    </source>
</evidence>
<keyword evidence="5" id="KW-1185">Reference proteome</keyword>
<dbReference type="Gene3D" id="3.30.70.1230">
    <property type="entry name" value="Nucleotide cyclase"/>
    <property type="match status" value="1"/>
</dbReference>
<evidence type="ECO:0000313" key="4">
    <source>
        <dbReference type="EMBL" id="MBD8892913.1"/>
    </source>
</evidence>
<dbReference type="Pfam" id="PF00211">
    <property type="entry name" value="Guanylate_cyc"/>
    <property type="match status" value="1"/>
</dbReference>
<dbReference type="Gene3D" id="6.10.340.10">
    <property type="match status" value="1"/>
</dbReference>
<accession>A0ABR9CPX0</accession>
<dbReference type="SMART" id="SM00044">
    <property type="entry name" value="CYCc"/>
    <property type="match status" value="1"/>
</dbReference>
<evidence type="ECO:0000313" key="5">
    <source>
        <dbReference type="Proteomes" id="UP000632063"/>
    </source>
</evidence>
<evidence type="ECO:0000259" key="2">
    <source>
        <dbReference type="PROSITE" id="PS50125"/>
    </source>
</evidence>
<dbReference type="PANTHER" id="PTHR43081">
    <property type="entry name" value="ADENYLATE CYCLASE, TERMINAL-DIFFERENTIATION SPECIFIC-RELATED"/>
    <property type="match status" value="1"/>
</dbReference>
<keyword evidence="1" id="KW-0472">Membrane</keyword>
<reference evidence="5" key="1">
    <citation type="submission" date="2020-09" db="EMBL/GenBank/DDBJ databases">
        <title>The genome sequence of strain Labrenzia suaedae 4C16A.</title>
        <authorList>
            <person name="Liu Y."/>
        </authorList>
    </citation>
    <scope>NUCLEOTIDE SEQUENCE [LARGE SCALE GENOMIC DNA]</scope>
    <source>
        <strain evidence="5">4C16A</strain>
    </source>
</reference>
<protein>
    <submittedName>
        <fullName evidence="4">Adenylate/guanylate cyclase domain-containing protein</fullName>
    </submittedName>
</protein>
<dbReference type="CDD" id="cd07302">
    <property type="entry name" value="CHD"/>
    <property type="match status" value="1"/>
</dbReference>
<dbReference type="SUPFAM" id="SSF55073">
    <property type="entry name" value="Nucleotide cyclase"/>
    <property type="match status" value="1"/>
</dbReference>
<dbReference type="InterPro" id="IPR001054">
    <property type="entry name" value="A/G_cyclase"/>
</dbReference>
<keyword evidence="1" id="KW-0812">Transmembrane</keyword>
<organism evidence="4 5">
    <name type="scientific">Roseibium litorale</name>
    <dbReference type="NCBI Taxonomy" id="2803841"/>
    <lineage>
        <taxon>Bacteria</taxon>
        <taxon>Pseudomonadati</taxon>
        <taxon>Pseudomonadota</taxon>
        <taxon>Alphaproteobacteria</taxon>
        <taxon>Hyphomicrobiales</taxon>
        <taxon>Stappiaceae</taxon>
        <taxon>Roseibium</taxon>
    </lineage>
</organism>
<feature type="domain" description="Guanylate cyclase" evidence="2">
    <location>
        <begin position="356"/>
        <end position="481"/>
    </location>
</feature>
<keyword evidence="1" id="KW-1133">Transmembrane helix</keyword>
<feature type="domain" description="HAMP" evidence="3">
    <location>
        <begin position="275"/>
        <end position="329"/>
    </location>
</feature>
<dbReference type="PROSITE" id="PS50125">
    <property type="entry name" value="GUANYLATE_CYCLASE_2"/>
    <property type="match status" value="1"/>
</dbReference>
<name>A0ABR9CPX0_9HYPH</name>
<gene>
    <name evidence="4" type="ORF">IG616_15335</name>
</gene>
<dbReference type="PANTHER" id="PTHR43081:SF1">
    <property type="entry name" value="ADENYLATE CYCLASE, TERMINAL-DIFFERENTIATION SPECIFIC"/>
    <property type="match status" value="1"/>
</dbReference>
<feature type="transmembrane region" description="Helical" evidence="1">
    <location>
        <begin position="254"/>
        <end position="274"/>
    </location>
</feature>
<sequence length="532" mass="57473">MMIVICGVIIGYMSTSDRRIAGRLLDDGATATLKVNRAVLDRFFAVQETALQAAALDLKRNLSVAANAISNRYGSLFPQGTRLSVREAGSPAVPVSPALTGIRFVRDAAAEDTMLELAYGFERGKELVSLYPLRIVDGLLGQMKWEGRQQPFLLEGRDKVISISGWKRPVSQAGPASPLPSLSDLGDHPLRAIWQENADAHTMGGNVTGRVFPSSGGMYTAILADITDGPAAGWTLGTLYQAKDFGAALDQSRIVLYAAVIALCIGAFLSFLLGRLLGRPLTRLAEASARVRGLDFDGIAQLPPSRLTELDNVNAAFNGTVSALNAFARYVPRQLVKRLIEQGMTDPRQIETREMTVVFTDIAGFTTMASRLSAEETAGFLTGYFELVSDAISAEDGTIDKYIGDGVMAFWGAPVDQPNHRELAVAFVRKLAERLDEEADKRIRVRVGIHTGQVVVGNIGSISRVNYTVIGDVVNVAARLQEYGKSVDPDARLIALASEETMAGVERGEGENLVGRISLRGREQETSVFRIV</sequence>
<dbReference type="EMBL" id="JACYXI010000010">
    <property type="protein sequence ID" value="MBD8892913.1"/>
    <property type="molecule type" value="Genomic_DNA"/>
</dbReference>